<evidence type="ECO:0008006" key="5">
    <source>
        <dbReference type="Google" id="ProtNLM"/>
    </source>
</evidence>
<dbReference type="OrthoDB" id="8197715at2759"/>
<keyword evidence="4" id="KW-1185">Reference proteome</keyword>
<reference evidence="3" key="1">
    <citation type="submission" date="2021-12" db="EMBL/GenBank/DDBJ databases">
        <authorList>
            <person name="King R."/>
        </authorList>
    </citation>
    <scope>NUCLEOTIDE SEQUENCE</scope>
</reference>
<evidence type="ECO:0000256" key="1">
    <source>
        <dbReference type="SAM" id="Coils"/>
    </source>
</evidence>
<dbReference type="Proteomes" id="UP001154114">
    <property type="component" value="Chromosome 2"/>
</dbReference>
<accession>A0A9P0BRE5</accession>
<keyword evidence="1" id="KW-0175">Coiled coil</keyword>
<sequence length="713" mass="82084">MSSVKITELTLEDLSDIDITLMTLRKPTELKKVIDSVPKPVRAVPKNGLPLWYKLGLECKLPVPKMPVGKVIFSRGRIGEDVRRLGLGTGCPRPTFDLTDPYCNNVTYDYVPMHDPHLAHHFAQKPARNRMKQLGFCTKDGRAVCSLKEFNLYRKYLYNQFMDRIHMEMKKLDERAKDDLTLKRVETDVARRLQVFTKAEKAREHLERVAQEHADDWAEKKRAAKAQEKKIQTRIKYLQEFNEKQRKERAAKAREKQNRIKQRVQAAAEMELRRKITMVRQWRTNEKKRVNRLKHERESKAKHKEDEANRKWVSRVDAQNMKIQEEALLLRLYSEDMTASAKRRAKKAEIYAYNTDLELQRIRLANWKLIHGGTAKAVRLVKKMGTEFEKSKRGAKGMSPELAQTMAAEAMSSALSTRGDTLMILGQARARMDMETVMPLAPLRLLNEVLEAVVMEFARRRVHLLLLDVERAVRNRAGIVFFRNLRPVTAKKRSKPPRWSIQVATELARQFVTAARNGSIGFGDIVKIPAEEETDIDLKSTKDRPPTPVPSKTKLAEVTFSDRVEDLPDPVAMGNYLPERRKLLEMINASAKLLSRSVSQKVMKGMDLEIGKVTLPHMRHPMEWGEAVEGLALAVVDNRVHADCADVRRTSEFLTHRILKALQKEIKQEKKEAKEREILRALEASLERAQRRSAEKAVEKPVENTVENVDKQA</sequence>
<evidence type="ECO:0000313" key="3">
    <source>
        <dbReference type="EMBL" id="CAH0592714.1"/>
    </source>
</evidence>
<feature type="coiled-coil region" evidence="1">
    <location>
        <begin position="238"/>
        <end position="270"/>
    </location>
</feature>
<dbReference type="InterPro" id="IPR038891">
    <property type="entry name" value="FSIP2"/>
</dbReference>
<evidence type="ECO:0000256" key="2">
    <source>
        <dbReference type="SAM" id="MobiDB-lite"/>
    </source>
</evidence>
<gene>
    <name evidence="3" type="ORF">CINC_LOCUS5874</name>
</gene>
<dbReference type="EMBL" id="LR824005">
    <property type="protein sequence ID" value="CAH0592714.1"/>
    <property type="molecule type" value="Genomic_DNA"/>
</dbReference>
<evidence type="ECO:0000313" key="4">
    <source>
        <dbReference type="Proteomes" id="UP001154114"/>
    </source>
</evidence>
<organism evidence="3 4">
    <name type="scientific">Chrysodeixis includens</name>
    <name type="common">Soybean looper</name>
    <name type="synonym">Pseudoplusia includens</name>
    <dbReference type="NCBI Taxonomy" id="689277"/>
    <lineage>
        <taxon>Eukaryota</taxon>
        <taxon>Metazoa</taxon>
        <taxon>Ecdysozoa</taxon>
        <taxon>Arthropoda</taxon>
        <taxon>Hexapoda</taxon>
        <taxon>Insecta</taxon>
        <taxon>Pterygota</taxon>
        <taxon>Neoptera</taxon>
        <taxon>Endopterygota</taxon>
        <taxon>Lepidoptera</taxon>
        <taxon>Glossata</taxon>
        <taxon>Ditrysia</taxon>
        <taxon>Noctuoidea</taxon>
        <taxon>Noctuidae</taxon>
        <taxon>Plusiinae</taxon>
        <taxon>Chrysodeixis</taxon>
    </lineage>
</organism>
<dbReference type="PANTHER" id="PTHR47315:SF3">
    <property type="entry name" value="FIBROUS SHEATH-INTERACTING PROTEIN 2-LIKE"/>
    <property type="match status" value="1"/>
</dbReference>
<protein>
    <recommendedName>
        <fullName evidence="5">Fibrous sheath-interacting protein 2</fullName>
    </recommendedName>
</protein>
<name>A0A9P0BRE5_CHRIL</name>
<feature type="region of interest" description="Disordered" evidence="2">
    <location>
        <begin position="690"/>
        <end position="713"/>
    </location>
</feature>
<dbReference type="AlphaFoldDB" id="A0A9P0BRE5"/>
<proteinExistence type="predicted"/>
<dbReference type="PANTHER" id="PTHR47315">
    <property type="entry name" value="FIBROUS SHEATH INTERACTING PROTEIN 2"/>
    <property type="match status" value="1"/>
</dbReference>